<reference evidence="6" key="3">
    <citation type="submission" date="2015-06" db="UniProtKB">
        <authorList>
            <consortium name="EnsemblMetazoa"/>
        </authorList>
    </citation>
    <scope>IDENTIFICATION</scope>
</reference>
<evidence type="ECO:0000313" key="7">
    <source>
        <dbReference type="Proteomes" id="UP000014760"/>
    </source>
</evidence>
<dbReference type="PANTHER" id="PTHR24117">
    <property type="entry name" value="AGAP007537-PB"/>
    <property type="match status" value="1"/>
</dbReference>
<reference evidence="5 7" key="2">
    <citation type="journal article" date="2013" name="Nature">
        <title>Insights into bilaterian evolution from three spiralian genomes.</title>
        <authorList>
            <person name="Simakov O."/>
            <person name="Marletaz F."/>
            <person name="Cho S.J."/>
            <person name="Edsinger-Gonzales E."/>
            <person name="Havlak P."/>
            <person name="Hellsten U."/>
            <person name="Kuo D.H."/>
            <person name="Larsson T."/>
            <person name="Lv J."/>
            <person name="Arendt D."/>
            <person name="Savage R."/>
            <person name="Osoegawa K."/>
            <person name="de Jong P."/>
            <person name="Grimwood J."/>
            <person name="Chapman J.A."/>
            <person name="Shapiro H."/>
            <person name="Aerts A."/>
            <person name="Otillar R.P."/>
            <person name="Terry A.Y."/>
            <person name="Boore J.L."/>
            <person name="Grigoriev I.V."/>
            <person name="Lindberg D.R."/>
            <person name="Seaver E.C."/>
            <person name="Weisblat D.A."/>
            <person name="Putnam N.H."/>
            <person name="Rokhsar D.S."/>
        </authorList>
    </citation>
    <scope>NUCLEOTIDE SEQUENCE</scope>
    <source>
        <strain evidence="5 7">I ESC-2004</strain>
    </source>
</reference>
<gene>
    <name evidence="5" type="ORF">CAPTEDRAFT_158066</name>
</gene>
<dbReference type="PROSITE" id="PS50088">
    <property type="entry name" value="ANK_REPEAT"/>
    <property type="match status" value="2"/>
</dbReference>
<dbReference type="PANTHER" id="PTHR24117:SF9">
    <property type="entry name" value="BCL-6 COREPRESSOR PCGF1 BINDING DOMAIN-CONTAINING PROTEIN"/>
    <property type="match status" value="1"/>
</dbReference>
<organism evidence="5">
    <name type="scientific">Capitella teleta</name>
    <name type="common">Polychaete worm</name>
    <dbReference type="NCBI Taxonomy" id="283909"/>
    <lineage>
        <taxon>Eukaryota</taxon>
        <taxon>Metazoa</taxon>
        <taxon>Spiralia</taxon>
        <taxon>Lophotrochozoa</taxon>
        <taxon>Annelida</taxon>
        <taxon>Polychaeta</taxon>
        <taxon>Sedentaria</taxon>
        <taxon>Scolecida</taxon>
        <taxon>Capitellidae</taxon>
        <taxon>Capitella</taxon>
    </lineage>
</organism>
<reference evidence="7" key="1">
    <citation type="submission" date="2012-12" db="EMBL/GenBank/DDBJ databases">
        <authorList>
            <person name="Hellsten U."/>
            <person name="Grimwood J."/>
            <person name="Chapman J.A."/>
            <person name="Shapiro H."/>
            <person name="Aerts A."/>
            <person name="Otillar R.P."/>
            <person name="Terry A.Y."/>
            <person name="Boore J.L."/>
            <person name="Simakov O."/>
            <person name="Marletaz F."/>
            <person name="Cho S.-J."/>
            <person name="Edsinger-Gonzales E."/>
            <person name="Havlak P."/>
            <person name="Kuo D.-H."/>
            <person name="Larsson T."/>
            <person name="Lv J."/>
            <person name="Arendt D."/>
            <person name="Savage R."/>
            <person name="Osoegawa K."/>
            <person name="de Jong P."/>
            <person name="Lindberg D.R."/>
            <person name="Seaver E.C."/>
            <person name="Weisblat D.A."/>
            <person name="Putnam N.H."/>
            <person name="Grigoriev I.V."/>
            <person name="Rokhsar D.S."/>
        </authorList>
    </citation>
    <scope>NUCLEOTIDE SEQUENCE</scope>
    <source>
        <strain evidence="7">I ESC-2004</strain>
    </source>
</reference>
<feature type="repeat" description="ANK" evidence="2">
    <location>
        <begin position="46"/>
        <end position="78"/>
    </location>
</feature>
<dbReference type="EnsemblMetazoa" id="CapteT158066">
    <property type="protein sequence ID" value="CapteP158066"/>
    <property type="gene ID" value="CapteG158066"/>
</dbReference>
<dbReference type="Pfam" id="PF12796">
    <property type="entry name" value="Ank_2"/>
    <property type="match status" value="1"/>
</dbReference>
<dbReference type="InterPro" id="IPR038227">
    <property type="entry name" value="PUFD_som_sf"/>
</dbReference>
<dbReference type="STRING" id="283909.R7UA48"/>
<evidence type="ECO:0000256" key="1">
    <source>
        <dbReference type="ARBA" id="ARBA00034703"/>
    </source>
</evidence>
<feature type="non-terminal residue" evidence="5">
    <location>
        <position position="308"/>
    </location>
</feature>
<dbReference type="SMART" id="SM00248">
    <property type="entry name" value="ANK"/>
    <property type="match status" value="2"/>
</dbReference>
<protein>
    <recommendedName>
        <fullName evidence="4">BCL-6 corepressor PCGF1 binding domain-containing protein</fullName>
    </recommendedName>
</protein>
<evidence type="ECO:0000313" key="6">
    <source>
        <dbReference type="EnsemblMetazoa" id="CapteP158066"/>
    </source>
</evidence>
<dbReference type="Pfam" id="PF16553">
    <property type="entry name" value="PUFD"/>
    <property type="match status" value="1"/>
</dbReference>
<dbReference type="InterPro" id="IPR002110">
    <property type="entry name" value="Ankyrin_rpt"/>
</dbReference>
<dbReference type="Proteomes" id="UP000014760">
    <property type="component" value="Unassembled WGS sequence"/>
</dbReference>
<dbReference type="OrthoDB" id="6143853at2759"/>
<dbReference type="GO" id="GO:0000122">
    <property type="term" value="P:negative regulation of transcription by RNA polymerase II"/>
    <property type="evidence" value="ECO:0007669"/>
    <property type="project" value="TreeGrafter"/>
</dbReference>
<evidence type="ECO:0000313" key="5">
    <source>
        <dbReference type="EMBL" id="ELU02971.1"/>
    </source>
</evidence>
<keyword evidence="7" id="KW-1185">Reference proteome</keyword>
<dbReference type="InterPro" id="IPR047144">
    <property type="entry name" value="BCOR-like"/>
</dbReference>
<dbReference type="EMBL" id="KB303586">
    <property type="protein sequence ID" value="ELU02971.1"/>
    <property type="molecule type" value="Genomic_DNA"/>
</dbReference>
<dbReference type="EMBL" id="AMQN01008619">
    <property type="status" value="NOT_ANNOTATED_CDS"/>
    <property type="molecule type" value="Genomic_DNA"/>
</dbReference>
<dbReference type="InterPro" id="IPR032365">
    <property type="entry name" value="PUFD"/>
</dbReference>
<feature type="compositionally biased region" description="Acidic residues" evidence="3">
    <location>
        <begin position="151"/>
        <end position="163"/>
    </location>
</feature>
<name>R7UA48_CAPTE</name>
<dbReference type="SUPFAM" id="SSF48403">
    <property type="entry name" value="Ankyrin repeat"/>
    <property type="match status" value="1"/>
</dbReference>
<evidence type="ECO:0000256" key="3">
    <source>
        <dbReference type="SAM" id="MobiDB-lite"/>
    </source>
</evidence>
<dbReference type="AlphaFoldDB" id="R7UA48"/>
<proteinExistence type="inferred from homology"/>
<sequence length="308" mass="34871">MEYVPVDAADNGGYTALHESCAYGHVRITKYLLAYGADPHVASKLDGERPLLDAVDRGHMEVARVLLSVGADPFMTTYSGKNAMQLAKGKKMKEFMNAYLIDLNGVKNSRDRESAWDVYPYSHWFKEERDEDDDSDDEEEEESGFDVLADPPDDPPSDSEELFFDFSDEPPVPTFSLCFDEDDCPRNYAVLSDALFRLGLTKRDLEQQRIGLVTRKVLIEDFMDQLSVFQEADATNALNTQCDDQINVELILMNKALKDIMGYHEESLPFHETTSHNILQLTNFPSVPSNLKVEKESPPKRPSSRPRS</sequence>
<dbReference type="PROSITE" id="PS50297">
    <property type="entry name" value="ANK_REP_REGION"/>
    <property type="match status" value="2"/>
</dbReference>
<dbReference type="Gene3D" id="3.10.260.40">
    <property type="entry name" value="BCL-6 corepressor, PCGF1 binding domain"/>
    <property type="match status" value="1"/>
</dbReference>
<dbReference type="GO" id="GO:0003714">
    <property type="term" value="F:transcription corepressor activity"/>
    <property type="evidence" value="ECO:0007669"/>
    <property type="project" value="TreeGrafter"/>
</dbReference>
<feature type="region of interest" description="Disordered" evidence="3">
    <location>
        <begin position="127"/>
        <end position="163"/>
    </location>
</feature>
<dbReference type="GO" id="GO:0005634">
    <property type="term" value="C:nucleus"/>
    <property type="evidence" value="ECO:0007669"/>
    <property type="project" value="TreeGrafter"/>
</dbReference>
<feature type="region of interest" description="Disordered" evidence="3">
    <location>
        <begin position="289"/>
        <end position="308"/>
    </location>
</feature>
<dbReference type="InterPro" id="IPR036770">
    <property type="entry name" value="Ankyrin_rpt-contain_sf"/>
</dbReference>
<dbReference type="Gene3D" id="1.25.40.20">
    <property type="entry name" value="Ankyrin repeat-containing domain"/>
    <property type="match status" value="1"/>
</dbReference>
<feature type="repeat" description="ANK" evidence="2">
    <location>
        <begin position="12"/>
        <end position="44"/>
    </location>
</feature>
<feature type="compositionally biased region" description="Acidic residues" evidence="3">
    <location>
        <begin position="129"/>
        <end position="144"/>
    </location>
</feature>
<dbReference type="HOGENOM" id="CLU_073693_0_0_1"/>
<accession>R7UA48</accession>
<feature type="domain" description="BCL-6 corepressor PCGF1 binding" evidence="4">
    <location>
        <begin position="160"/>
        <end position="263"/>
    </location>
</feature>
<keyword evidence="2" id="KW-0040">ANK repeat</keyword>
<evidence type="ECO:0000256" key="2">
    <source>
        <dbReference type="PROSITE-ProRule" id="PRU00023"/>
    </source>
</evidence>
<dbReference type="CDD" id="cd14259">
    <property type="entry name" value="PUFD_like"/>
    <property type="match status" value="1"/>
</dbReference>
<comment type="similarity">
    <text evidence="1">Belongs to the BCOR family.</text>
</comment>
<evidence type="ECO:0000259" key="4">
    <source>
        <dbReference type="Pfam" id="PF16553"/>
    </source>
</evidence>